<dbReference type="PROSITE" id="PS50901">
    <property type="entry name" value="FTSK"/>
    <property type="match status" value="1"/>
</dbReference>
<proteinExistence type="predicted"/>
<evidence type="ECO:0000259" key="4">
    <source>
        <dbReference type="PROSITE" id="PS50901"/>
    </source>
</evidence>
<dbReference type="PANTHER" id="PTHR22683:SF41">
    <property type="entry name" value="DNA TRANSLOCASE FTSK"/>
    <property type="match status" value="1"/>
</dbReference>
<dbReference type="SUPFAM" id="SSF52540">
    <property type="entry name" value="P-loop containing nucleoside triphosphate hydrolases"/>
    <property type="match status" value="1"/>
</dbReference>
<dbReference type="Gene3D" id="3.40.50.300">
    <property type="entry name" value="P-loop containing nucleotide triphosphate hydrolases"/>
    <property type="match status" value="1"/>
</dbReference>
<dbReference type="InterPro" id="IPR027417">
    <property type="entry name" value="P-loop_NTPase"/>
</dbReference>
<accession>A0A644YNH5</accession>
<feature type="domain" description="FtsK" evidence="4">
    <location>
        <begin position="157"/>
        <end position="338"/>
    </location>
</feature>
<keyword evidence="1" id="KW-0547">Nucleotide-binding</keyword>
<dbReference type="AlphaFoldDB" id="A0A644YNH5"/>
<evidence type="ECO:0000256" key="3">
    <source>
        <dbReference type="SAM" id="Phobius"/>
    </source>
</evidence>
<comment type="caution">
    <text evidence="5">The sequence shown here is derived from an EMBL/GenBank/DDBJ whole genome shotgun (WGS) entry which is preliminary data.</text>
</comment>
<keyword evidence="3" id="KW-0812">Transmembrane</keyword>
<dbReference type="GO" id="GO:0003677">
    <property type="term" value="F:DNA binding"/>
    <property type="evidence" value="ECO:0007669"/>
    <property type="project" value="InterPro"/>
</dbReference>
<gene>
    <name evidence="5" type="ORF">SDC9_76729</name>
</gene>
<sequence length="401" mass="44582">MTETRELPGLATVGACSIALGMSTIIMLPYTAPYGIMMLSIGGACIAERISRMSKFDVLFRNLKLGINQAYPILKRREQKDGYTLYEFTLPAGLTVDDFERKRAAIEQHLGQDVLIEYGYKNLLFKVYDAPDKTIIEYEPVRLRGDLPLLLGYDRAGKVVSVDLGHGEPHLYVSGETGSGKSTALRAMLVNLILHNDVEIYLADLKNGVEFNMFAGCEKIKALARNEEETEAMLRAVTSEVDRRYKLLADAGVEDITQYNKRKGRMKRRIVVVDEFAVLMYEKITTRLVEGLAAKARACGVHLILATQRPDANVINGRIKANISNVLGMKTLDRVNSQIVIGHGGLEELRGAGHAIFRRGADEVYLQGPYLSTARAKELIRPYTVKAIPEKVSPFVCLEGR</sequence>
<organism evidence="5">
    <name type="scientific">bioreactor metagenome</name>
    <dbReference type="NCBI Taxonomy" id="1076179"/>
    <lineage>
        <taxon>unclassified sequences</taxon>
        <taxon>metagenomes</taxon>
        <taxon>ecological metagenomes</taxon>
    </lineage>
</organism>
<dbReference type="InterPro" id="IPR002543">
    <property type="entry name" value="FtsK_dom"/>
</dbReference>
<keyword evidence="3" id="KW-0472">Membrane</keyword>
<keyword evidence="3" id="KW-1133">Transmembrane helix</keyword>
<dbReference type="Pfam" id="PF01580">
    <property type="entry name" value="FtsK_SpoIIIE"/>
    <property type="match status" value="1"/>
</dbReference>
<dbReference type="PANTHER" id="PTHR22683">
    <property type="entry name" value="SPORULATION PROTEIN RELATED"/>
    <property type="match status" value="1"/>
</dbReference>
<keyword evidence="2" id="KW-0067">ATP-binding</keyword>
<protein>
    <recommendedName>
        <fullName evidence="4">FtsK domain-containing protein</fullName>
    </recommendedName>
</protein>
<evidence type="ECO:0000313" key="5">
    <source>
        <dbReference type="EMBL" id="MPM30182.1"/>
    </source>
</evidence>
<evidence type="ECO:0000256" key="1">
    <source>
        <dbReference type="ARBA" id="ARBA00022741"/>
    </source>
</evidence>
<feature type="transmembrane region" description="Helical" evidence="3">
    <location>
        <begin position="7"/>
        <end position="28"/>
    </location>
</feature>
<evidence type="ECO:0000256" key="2">
    <source>
        <dbReference type="ARBA" id="ARBA00022840"/>
    </source>
</evidence>
<dbReference type="InterPro" id="IPR003593">
    <property type="entry name" value="AAA+_ATPase"/>
</dbReference>
<dbReference type="InterPro" id="IPR050206">
    <property type="entry name" value="FtsK/SpoIIIE/SftA"/>
</dbReference>
<reference evidence="5" key="1">
    <citation type="submission" date="2019-08" db="EMBL/GenBank/DDBJ databases">
        <authorList>
            <person name="Kucharzyk K."/>
            <person name="Murdoch R.W."/>
            <person name="Higgins S."/>
            <person name="Loffler F."/>
        </authorList>
    </citation>
    <scope>NUCLEOTIDE SEQUENCE</scope>
</reference>
<name>A0A644YNH5_9ZZZZ</name>
<dbReference type="SMART" id="SM00382">
    <property type="entry name" value="AAA"/>
    <property type="match status" value="1"/>
</dbReference>
<dbReference type="EMBL" id="VSSQ01005718">
    <property type="protein sequence ID" value="MPM30182.1"/>
    <property type="molecule type" value="Genomic_DNA"/>
</dbReference>
<dbReference type="GO" id="GO:0005524">
    <property type="term" value="F:ATP binding"/>
    <property type="evidence" value="ECO:0007669"/>
    <property type="project" value="UniProtKB-KW"/>
</dbReference>